<evidence type="ECO:0000313" key="5">
    <source>
        <dbReference type="EMBL" id="CAE0432288.1"/>
    </source>
</evidence>
<dbReference type="Pfam" id="PF03009">
    <property type="entry name" value="GDPD"/>
    <property type="match status" value="1"/>
</dbReference>
<feature type="transmembrane region" description="Helical" evidence="1">
    <location>
        <begin position="32"/>
        <end position="53"/>
    </location>
</feature>
<dbReference type="CDD" id="cd08561">
    <property type="entry name" value="GDPD_cytoplasmic_ScUgpQ2_like"/>
    <property type="match status" value="1"/>
</dbReference>
<feature type="domain" description="GP-PDE" evidence="2">
    <location>
        <begin position="72"/>
        <end position="349"/>
    </location>
</feature>
<evidence type="ECO:0000313" key="3">
    <source>
        <dbReference type="EMBL" id="CAE0432286.1"/>
    </source>
</evidence>
<protein>
    <recommendedName>
        <fullName evidence="2">GP-PDE domain-containing protein</fullName>
    </recommendedName>
</protein>
<accession>A0A6S8B1G8</accession>
<proteinExistence type="predicted"/>
<dbReference type="AlphaFoldDB" id="A0A6S8B1G8"/>
<dbReference type="Gene3D" id="3.20.20.190">
    <property type="entry name" value="Phosphatidylinositol (PI) phosphodiesterase"/>
    <property type="match status" value="1"/>
</dbReference>
<keyword evidence="1" id="KW-0472">Membrane</keyword>
<evidence type="ECO:0000259" key="2">
    <source>
        <dbReference type="PROSITE" id="PS51704"/>
    </source>
</evidence>
<dbReference type="GO" id="GO:0008081">
    <property type="term" value="F:phosphoric diester hydrolase activity"/>
    <property type="evidence" value="ECO:0007669"/>
    <property type="project" value="InterPro"/>
</dbReference>
<dbReference type="EMBL" id="HBIN01003760">
    <property type="protein sequence ID" value="CAE0432288.1"/>
    <property type="molecule type" value="Transcribed_RNA"/>
</dbReference>
<dbReference type="EMBL" id="HBIN01003758">
    <property type="protein sequence ID" value="CAE0432286.1"/>
    <property type="molecule type" value="Transcribed_RNA"/>
</dbReference>
<organism evidence="6">
    <name type="scientific">Aplanochytrium stocchinoi</name>
    <dbReference type="NCBI Taxonomy" id="215587"/>
    <lineage>
        <taxon>Eukaryota</taxon>
        <taxon>Sar</taxon>
        <taxon>Stramenopiles</taxon>
        <taxon>Bigyra</taxon>
        <taxon>Labyrinthulomycetes</taxon>
        <taxon>Thraustochytrida</taxon>
        <taxon>Thraustochytriidae</taxon>
        <taxon>Aplanochytrium</taxon>
    </lineage>
</organism>
<dbReference type="InterPro" id="IPR017946">
    <property type="entry name" value="PLC-like_Pdiesterase_TIM-brl"/>
</dbReference>
<reference evidence="6" key="1">
    <citation type="submission" date="2021-01" db="EMBL/GenBank/DDBJ databases">
        <authorList>
            <person name="Corre E."/>
            <person name="Pelletier E."/>
            <person name="Niang G."/>
            <person name="Scheremetjew M."/>
            <person name="Finn R."/>
            <person name="Kale V."/>
            <person name="Holt S."/>
            <person name="Cochrane G."/>
            <person name="Meng A."/>
            <person name="Brown T."/>
            <person name="Cohen L."/>
        </authorList>
    </citation>
    <scope>NUCLEOTIDE SEQUENCE</scope>
    <source>
        <strain evidence="6">GSBS06</strain>
    </source>
</reference>
<gene>
    <name evidence="3" type="ORF">ASTO00021_LOCUS2612</name>
    <name evidence="4" type="ORF">ASTO00021_LOCUS2613</name>
    <name evidence="5" type="ORF">ASTO00021_LOCUS2614</name>
    <name evidence="6" type="ORF">ASTO00021_LOCUS2615</name>
</gene>
<sequence length="389" mass="43453">MDDIEKRIEVEDEFQGKRKRCNKSCCKSCCKWCFVTLVGIIIILVITFAGFAATSEEATDLPFYDLLPSKRVWVVAHAGGHNLWPDNTIFAFKNAIAVGTDMLECDIRRTKDGEIVVIHDERTGHYTESNEKVQDLTLAEIQALDAGYSFGSLYSQKTEFASEERNDPAQTFPFRGLGIKIPTLVEMFTEFPDVPKFIEMKPLQEGRDEPLVQTELIESLCSVLKAYNQTDKVLVGSFIQEAIAKFQEICPGVSVSPSYGPIIRLYIAAMFGMEKAVTPKYETISVPTEFSVGPISLEITKERLIKATQKRNAKVTVWTINDVEEMKELTKKKVDGILTDRLDLLQNLYGNLDEARIVTLAKMQATPTGGGCMNNQTLLTLAGCTYLGL</sequence>
<dbReference type="SUPFAM" id="SSF51695">
    <property type="entry name" value="PLC-like phosphodiesterases"/>
    <property type="match status" value="1"/>
</dbReference>
<evidence type="ECO:0000313" key="4">
    <source>
        <dbReference type="EMBL" id="CAE0432287.1"/>
    </source>
</evidence>
<dbReference type="InterPro" id="IPR030395">
    <property type="entry name" value="GP_PDE_dom"/>
</dbReference>
<keyword evidence="1" id="KW-1133">Transmembrane helix</keyword>
<dbReference type="GO" id="GO:0006629">
    <property type="term" value="P:lipid metabolic process"/>
    <property type="evidence" value="ECO:0007669"/>
    <property type="project" value="InterPro"/>
</dbReference>
<keyword evidence="1" id="KW-0812">Transmembrane</keyword>
<dbReference type="PANTHER" id="PTHR46211:SF14">
    <property type="entry name" value="GLYCEROPHOSPHODIESTER PHOSPHODIESTERASE"/>
    <property type="match status" value="1"/>
</dbReference>
<evidence type="ECO:0000256" key="1">
    <source>
        <dbReference type="SAM" id="Phobius"/>
    </source>
</evidence>
<dbReference type="PANTHER" id="PTHR46211">
    <property type="entry name" value="GLYCEROPHOSPHORYL DIESTER PHOSPHODIESTERASE"/>
    <property type="match status" value="1"/>
</dbReference>
<dbReference type="PROSITE" id="PS51704">
    <property type="entry name" value="GP_PDE"/>
    <property type="match status" value="1"/>
</dbReference>
<dbReference type="EMBL" id="HBIN01003761">
    <property type="protein sequence ID" value="CAE0432289.1"/>
    <property type="molecule type" value="Transcribed_RNA"/>
</dbReference>
<name>A0A6S8B1G8_9STRA</name>
<dbReference type="EMBL" id="HBIN01003759">
    <property type="protein sequence ID" value="CAE0432287.1"/>
    <property type="molecule type" value="Transcribed_RNA"/>
</dbReference>
<evidence type="ECO:0000313" key="6">
    <source>
        <dbReference type="EMBL" id="CAE0432289.1"/>
    </source>
</evidence>